<dbReference type="Proteomes" id="UP001556367">
    <property type="component" value="Unassembled WGS sequence"/>
</dbReference>
<evidence type="ECO:0008006" key="3">
    <source>
        <dbReference type="Google" id="ProtNLM"/>
    </source>
</evidence>
<sequence length="154" mass="17703">MSVRLLKLWVDKHEVNHTPIDDLESFAWVLLYNALAWTPANLRTSDEARWWSNLNTNIPVLLLEYKRGAILFDWAPDHEHHEAIEMTIILQKFRTLISAGSPRPRSTVGCLQDIRGTTGSQTSTPSCLRTLIENWCALLCQNAISCQMFPLTRW</sequence>
<name>A0ABR3JSX1_9AGAR</name>
<reference evidence="2" key="1">
    <citation type="submission" date="2024-06" db="EMBL/GenBank/DDBJ databases">
        <title>Multi-omics analyses provide insights into the biosynthesis of the anticancer antibiotic pleurotin in Hohenbuehelia grisea.</title>
        <authorList>
            <person name="Weaver J.A."/>
            <person name="Alberti F."/>
        </authorList>
    </citation>
    <scope>NUCLEOTIDE SEQUENCE [LARGE SCALE GENOMIC DNA]</scope>
    <source>
        <strain evidence="2">T-177</strain>
    </source>
</reference>
<evidence type="ECO:0000313" key="2">
    <source>
        <dbReference type="Proteomes" id="UP001556367"/>
    </source>
</evidence>
<protein>
    <recommendedName>
        <fullName evidence="3">Fungal-type protein kinase domain-containing protein</fullName>
    </recommendedName>
</protein>
<comment type="caution">
    <text evidence="1">The sequence shown here is derived from an EMBL/GenBank/DDBJ whole genome shotgun (WGS) entry which is preliminary data.</text>
</comment>
<dbReference type="EMBL" id="JASNQZ010000003">
    <property type="protein sequence ID" value="KAL0958906.1"/>
    <property type="molecule type" value="Genomic_DNA"/>
</dbReference>
<evidence type="ECO:0000313" key="1">
    <source>
        <dbReference type="EMBL" id="KAL0958906.1"/>
    </source>
</evidence>
<organism evidence="1 2">
    <name type="scientific">Hohenbuehelia grisea</name>
    <dbReference type="NCBI Taxonomy" id="104357"/>
    <lineage>
        <taxon>Eukaryota</taxon>
        <taxon>Fungi</taxon>
        <taxon>Dikarya</taxon>
        <taxon>Basidiomycota</taxon>
        <taxon>Agaricomycotina</taxon>
        <taxon>Agaricomycetes</taxon>
        <taxon>Agaricomycetidae</taxon>
        <taxon>Agaricales</taxon>
        <taxon>Pleurotineae</taxon>
        <taxon>Pleurotaceae</taxon>
        <taxon>Hohenbuehelia</taxon>
    </lineage>
</organism>
<accession>A0ABR3JSX1</accession>
<proteinExistence type="predicted"/>
<gene>
    <name evidence="1" type="ORF">HGRIS_014224</name>
</gene>
<keyword evidence="2" id="KW-1185">Reference proteome</keyword>